<dbReference type="Proteomes" id="UP000886124">
    <property type="component" value="Unassembled WGS sequence"/>
</dbReference>
<reference evidence="1" key="1">
    <citation type="journal article" date="2020" name="mSystems">
        <title>Genome- and Community-Level Interaction Insights into Carbon Utilization and Element Cycling Functions of Hydrothermarchaeota in Hydrothermal Sediment.</title>
        <authorList>
            <person name="Zhou Z."/>
            <person name="Liu Y."/>
            <person name="Xu W."/>
            <person name="Pan J."/>
            <person name="Luo Z.H."/>
            <person name="Li M."/>
        </authorList>
    </citation>
    <scope>NUCLEOTIDE SEQUENCE [LARGE SCALE GENOMIC DNA]</scope>
    <source>
        <strain evidence="1">HyVt-527</strain>
    </source>
</reference>
<evidence type="ECO:0000313" key="1">
    <source>
        <dbReference type="EMBL" id="HHJ52824.1"/>
    </source>
</evidence>
<accession>A0A7V5UF27</accession>
<sequence>MHCFLDLENGKILNIPTNRDVVRQILGITGNNFSSNALSLQLTENKKDRLLEIPDRFDLIIYDLMTEFTRSIEKENLVLADQLWKIIHRGEGYHTFHAVLTEHPGMLRKFVNLKDAVFEKDTIDWLEQNNIRWQSLQKD</sequence>
<dbReference type="InterPro" id="IPR005361">
    <property type="entry name" value="UPF0158"/>
</dbReference>
<organism evidence="1">
    <name type="scientific">Caldithrix abyssi</name>
    <dbReference type="NCBI Taxonomy" id="187145"/>
    <lineage>
        <taxon>Bacteria</taxon>
        <taxon>Pseudomonadati</taxon>
        <taxon>Calditrichota</taxon>
        <taxon>Calditrichia</taxon>
        <taxon>Calditrichales</taxon>
        <taxon>Calditrichaceae</taxon>
        <taxon>Caldithrix</taxon>
    </lineage>
</organism>
<dbReference type="AlphaFoldDB" id="A0A7V5UF27"/>
<proteinExistence type="predicted"/>
<comment type="caution">
    <text evidence="1">The sequence shown here is derived from an EMBL/GenBank/DDBJ whole genome shotgun (WGS) entry which is preliminary data.</text>
</comment>
<gene>
    <name evidence="1" type="ORF">ENJ89_06475</name>
</gene>
<protein>
    <submittedName>
        <fullName evidence="1">Uncharacterized protein</fullName>
    </submittedName>
</protein>
<dbReference type="EMBL" id="DROD01000440">
    <property type="protein sequence ID" value="HHJ52824.1"/>
    <property type="molecule type" value="Genomic_DNA"/>
</dbReference>
<name>A0A7V5UF27_CALAY</name>
<dbReference type="Pfam" id="PF03682">
    <property type="entry name" value="UPF0158"/>
    <property type="match status" value="1"/>
</dbReference>